<feature type="signal peptide" evidence="2">
    <location>
        <begin position="1"/>
        <end position="19"/>
    </location>
</feature>
<feature type="chain" id="PRO_5015519807" description="Organic solvent tolerance-like N-terminal domain-containing protein" evidence="2">
    <location>
        <begin position="20"/>
        <end position="729"/>
    </location>
</feature>
<reference evidence="4 5" key="1">
    <citation type="submission" date="2018-04" db="EMBL/GenBank/DDBJ databases">
        <title>Pedobacter chongqingensis sp. nov., isolated from a rottenly hemp rope.</title>
        <authorList>
            <person name="Cai Y."/>
        </authorList>
    </citation>
    <scope>NUCLEOTIDE SEQUENCE [LARGE SCALE GENOMIC DNA]</scope>
    <source>
        <strain evidence="4 5">FJ4-8</strain>
    </source>
</reference>
<evidence type="ECO:0000313" key="4">
    <source>
        <dbReference type="EMBL" id="PWG79447.1"/>
    </source>
</evidence>
<dbReference type="OrthoDB" id="9805931at2"/>
<sequence length="729" mass="80124">MRKIAFLFILLTAVLKVSAQRRSQIQLTSSLLVKGIESSTSAARFIRPVFTHEGSTLAADSADYNQAGNAFDAYGHVVITQPDGTVIYSDLLNYDGNTRIAILTHNVRMVDKDAILTTNYLTYNMGTKIGTYIGGGKIENGQNVLTSKNGYYFANTRDAYFRYDVVVNTPDALIKTDTLKYNTESKISWFYGPTDIYGKGQNKQSKLYTENGRYNTLTDQAWFGKNNLYTEGTKSLKGDSLFYDGKAGFGKAINNITFTDTEQKVTLKGNQGIYRKGDESALVTRNAYVVIETEQDSAKVDSIWMTADTLRTKLIPMKEFVSATNEELKSDAEISTDPVIEGEGIVVPVQNPLPKPAAAAPPVAAPEEKGKGRKRKKKNITADVTPATDSLKNTRPPDVIKSPGATDSVAVKTDSLKHIDSLKRVVPPTNKGRLADTVKKAAKPGITAADSASKKVLQKDSLAKKPINPADTVKVRVIYAFHKVKIFKSDLQSRSDSAFYSYADSIIRTYKNPIIWTQGSQLTADTIYMQMKNRKLDNMLLQHNGFVVSTEGDSTKFNQVKGKVITGLFENSRLKSMFVDGNAESIYYTLEDSAYTGMNRSLSSRMRLTFGDNKLQQVMFVRKPEGKYYPIENMPKDIEILDGFIWKPKDRPKSKEEIIPGPRKRSAPPAKKAPVPASKGAPASTGGKSATGTSVTRPAPPKQPLPKPAAPVKPDTTGRGAGTDRKITK</sequence>
<dbReference type="Gene3D" id="2.60.450.10">
    <property type="entry name" value="Lipopolysaccharide (LPS) transport protein A like domain"/>
    <property type="match status" value="2"/>
</dbReference>
<feature type="compositionally biased region" description="Low complexity" evidence="1">
    <location>
        <begin position="667"/>
        <end position="683"/>
    </location>
</feature>
<feature type="compositionally biased region" description="Pro residues" evidence="1">
    <location>
        <begin position="698"/>
        <end position="711"/>
    </location>
</feature>
<dbReference type="Pfam" id="PF13100">
    <property type="entry name" value="OstA_2"/>
    <property type="match status" value="1"/>
</dbReference>
<feature type="region of interest" description="Disordered" evidence="1">
    <location>
        <begin position="652"/>
        <end position="729"/>
    </location>
</feature>
<proteinExistence type="predicted"/>
<keyword evidence="2" id="KW-0732">Signal</keyword>
<keyword evidence="5" id="KW-1185">Reference proteome</keyword>
<dbReference type="EMBL" id="QEAS01000014">
    <property type="protein sequence ID" value="PWG79447.1"/>
    <property type="molecule type" value="Genomic_DNA"/>
</dbReference>
<evidence type="ECO:0000313" key="5">
    <source>
        <dbReference type="Proteomes" id="UP000245647"/>
    </source>
</evidence>
<dbReference type="RefSeq" id="WP_109416989.1">
    <property type="nucleotide sequence ID" value="NZ_QEAS01000014.1"/>
</dbReference>
<feature type="compositionally biased region" description="Polar residues" evidence="1">
    <location>
        <begin position="686"/>
        <end position="696"/>
    </location>
</feature>
<protein>
    <recommendedName>
        <fullName evidence="3">Organic solvent tolerance-like N-terminal domain-containing protein</fullName>
    </recommendedName>
</protein>
<accession>A0A2U2PDI0</accession>
<evidence type="ECO:0000256" key="1">
    <source>
        <dbReference type="SAM" id="MobiDB-lite"/>
    </source>
</evidence>
<dbReference type="AlphaFoldDB" id="A0A2U2PDI0"/>
<feature type="region of interest" description="Disordered" evidence="1">
    <location>
        <begin position="353"/>
        <end position="405"/>
    </location>
</feature>
<dbReference type="Proteomes" id="UP000245647">
    <property type="component" value="Unassembled WGS sequence"/>
</dbReference>
<evidence type="ECO:0000256" key="2">
    <source>
        <dbReference type="SAM" id="SignalP"/>
    </source>
</evidence>
<evidence type="ECO:0000259" key="3">
    <source>
        <dbReference type="Pfam" id="PF13100"/>
    </source>
</evidence>
<name>A0A2U2PDI0_9SPHI</name>
<organism evidence="4 5">
    <name type="scientific">Pararcticibacter amylolyticus</name>
    <dbReference type="NCBI Taxonomy" id="2173175"/>
    <lineage>
        <taxon>Bacteria</taxon>
        <taxon>Pseudomonadati</taxon>
        <taxon>Bacteroidota</taxon>
        <taxon>Sphingobacteriia</taxon>
        <taxon>Sphingobacteriales</taxon>
        <taxon>Sphingobacteriaceae</taxon>
        <taxon>Pararcticibacter</taxon>
    </lineage>
</organism>
<gene>
    <name evidence="4" type="ORF">DDR33_16950</name>
</gene>
<dbReference type="InterPro" id="IPR005653">
    <property type="entry name" value="OstA-like_N"/>
</dbReference>
<comment type="caution">
    <text evidence="4">The sequence shown here is derived from an EMBL/GenBank/DDBJ whole genome shotgun (WGS) entry which is preliminary data.</text>
</comment>
<feature type="domain" description="Organic solvent tolerance-like N-terminal" evidence="3">
    <location>
        <begin position="41"/>
        <end position="177"/>
    </location>
</feature>